<dbReference type="EMBL" id="JAAXLJ010000018">
    <property type="protein sequence ID" value="NLR19126.1"/>
    <property type="molecule type" value="Genomic_DNA"/>
</dbReference>
<evidence type="ECO:0000259" key="4">
    <source>
        <dbReference type="PROSITE" id="PS50931"/>
    </source>
</evidence>
<dbReference type="Gene3D" id="1.10.10.10">
    <property type="entry name" value="Winged helix-like DNA-binding domain superfamily/Winged helix DNA-binding domain"/>
    <property type="match status" value="1"/>
</dbReference>
<keyword evidence="2" id="KW-0805">Transcription regulation</keyword>
<reference evidence="5 6" key="1">
    <citation type="submission" date="2020-04" db="EMBL/GenBank/DDBJ databases">
        <title>A novel species of genus Lactobacillus that was isolated from fermented food Zha-chili.</title>
        <authorList>
            <person name="Zhang Z."/>
        </authorList>
    </citation>
    <scope>NUCLEOTIDE SEQUENCE [LARGE SCALE GENOMIC DNA]</scope>
    <source>
        <strain evidence="6">HBUAS51383</strain>
    </source>
</reference>
<comment type="caution">
    <text evidence="5">The sequence shown here is derived from an EMBL/GenBank/DDBJ whole genome shotgun (WGS) entry which is preliminary data.</text>
</comment>
<evidence type="ECO:0000313" key="6">
    <source>
        <dbReference type="Proteomes" id="UP000763447"/>
    </source>
</evidence>
<dbReference type="InterPro" id="IPR036390">
    <property type="entry name" value="WH_DNA-bd_sf"/>
</dbReference>
<gene>
    <name evidence="5" type="ORF">HC026_09400</name>
</gene>
<evidence type="ECO:0000256" key="1">
    <source>
        <dbReference type="ARBA" id="ARBA00009437"/>
    </source>
</evidence>
<dbReference type="PROSITE" id="PS50931">
    <property type="entry name" value="HTH_LYSR"/>
    <property type="match status" value="1"/>
</dbReference>
<feature type="domain" description="HTH lysR-type" evidence="4">
    <location>
        <begin position="1"/>
        <end position="60"/>
    </location>
</feature>
<protein>
    <submittedName>
        <fullName evidence="5">LysR family transcriptional regulator</fullName>
    </submittedName>
</protein>
<comment type="similarity">
    <text evidence="1">Belongs to the LysR transcriptional regulatory family.</text>
</comment>
<dbReference type="RefSeq" id="WP_168925716.1">
    <property type="nucleotide sequence ID" value="NZ_JAAXLJ010000018.1"/>
</dbReference>
<accession>A0ABX1KYW2</accession>
<evidence type="ECO:0000256" key="3">
    <source>
        <dbReference type="ARBA" id="ARBA00023163"/>
    </source>
</evidence>
<keyword evidence="6" id="KW-1185">Reference proteome</keyword>
<dbReference type="InterPro" id="IPR000847">
    <property type="entry name" value="LysR_HTH_N"/>
</dbReference>
<evidence type="ECO:0000313" key="5">
    <source>
        <dbReference type="EMBL" id="NLR19126.1"/>
    </source>
</evidence>
<name>A0ABX1KYW2_9LACO</name>
<dbReference type="Pfam" id="PF00126">
    <property type="entry name" value="HTH_1"/>
    <property type="match status" value="1"/>
</dbReference>
<proteinExistence type="inferred from homology"/>
<dbReference type="SUPFAM" id="SSF46785">
    <property type="entry name" value="Winged helix' DNA-binding domain"/>
    <property type="match status" value="1"/>
</dbReference>
<dbReference type="Proteomes" id="UP000763447">
    <property type="component" value="Unassembled WGS sequence"/>
</dbReference>
<dbReference type="PANTHER" id="PTHR30126:SF96">
    <property type="entry name" value="TRANSCRIPTIONAL REGULATORY PROTEIN, LYSR FAMILY"/>
    <property type="match status" value="1"/>
</dbReference>
<sequence length="288" mass="32691">MNYNLMPVKYFIDVVQTGGFISAAKRNYVSETAVSSAIRKLEDELGHKLLNRKAGQNSLTPVGELFYARAVGVINAYNEIWYHPDIHPEKLVRIHFLQGLAADAVEFVEQLPKSTHYSFDEELLDTSINRLIKGYYDILIGFQLAFANNDKVKIFPLKTINFDLIFNKEEVTQNKNNLKRLAQNSKLYLQNWQSTGISDIQTAMINAYAKDGWNYSETVNINSFAAACLNVNFKGGFAMVPENFHMPENCENIYRYTPAHLKQAFQVVIATESHAPQALLKLIVKSIT</sequence>
<keyword evidence="3" id="KW-0804">Transcription</keyword>
<dbReference type="InterPro" id="IPR036388">
    <property type="entry name" value="WH-like_DNA-bd_sf"/>
</dbReference>
<organism evidence="5 6">
    <name type="scientific">Secundilactobacillus angelensis</name>
    <dbReference type="NCBI Taxonomy" id="2722706"/>
    <lineage>
        <taxon>Bacteria</taxon>
        <taxon>Bacillati</taxon>
        <taxon>Bacillota</taxon>
        <taxon>Bacilli</taxon>
        <taxon>Lactobacillales</taxon>
        <taxon>Lactobacillaceae</taxon>
        <taxon>Secundilactobacillus</taxon>
    </lineage>
</organism>
<evidence type="ECO:0000256" key="2">
    <source>
        <dbReference type="ARBA" id="ARBA00023015"/>
    </source>
</evidence>
<dbReference type="PANTHER" id="PTHR30126">
    <property type="entry name" value="HTH-TYPE TRANSCRIPTIONAL REGULATOR"/>
    <property type="match status" value="1"/>
</dbReference>